<gene>
    <name evidence="1" type="ORF">SSPO_004710</name>
</gene>
<organism evidence="1 2">
    <name type="scientific">Streptomyces antimycoticus</name>
    <dbReference type="NCBI Taxonomy" id="68175"/>
    <lineage>
        <taxon>Bacteria</taxon>
        <taxon>Bacillati</taxon>
        <taxon>Actinomycetota</taxon>
        <taxon>Actinomycetes</taxon>
        <taxon>Kitasatosporales</taxon>
        <taxon>Streptomycetaceae</taxon>
        <taxon>Streptomyces</taxon>
        <taxon>Streptomyces violaceusniger group</taxon>
    </lineage>
</organism>
<proteinExistence type="predicted"/>
<dbReference type="EMBL" id="AP019620">
    <property type="protein sequence ID" value="BBJ37753.1"/>
    <property type="molecule type" value="Genomic_DNA"/>
</dbReference>
<evidence type="ECO:0000313" key="1">
    <source>
        <dbReference type="EMBL" id="BBJ37753.1"/>
    </source>
</evidence>
<protein>
    <submittedName>
        <fullName evidence="1">Uncharacterized protein</fullName>
    </submittedName>
</protein>
<dbReference type="AlphaFoldDB" id="A0A499UAQ0"/>
<accession>A0A499UAQ0</accession>
<dbReference type="Proteomes" id="UP000463951">
    <property type="component" value="Chromosome"/>
</dbReference>
<evidence type="ECO:0000313" key="2">
    <source>
        <dbReference type="Proteomes" id="UP000463951"/>
    </source>
</evidence>
<reference evidence="1 2" key="1">
    <citation type="journal article" date="2020" name="Int. J. Syst. Evol. Microbiol.">
        <title>Reclassification of Streptomyces castelarensis and Streptomyces sporoclivatus as later heterotypic synonyms of Streptomyces antimycoticus.</title>
        <authorList>
            <person name="Komaki H."/>
            <person name="Tamura T."/>
        </authorList>
    </citation>
    <scope>NUCLEOTIDE SEQUENCE [LARGE SCALE GENOMIC DNA]</scope>
    <source>
        <strain evidence="1 2">NBRC 100767</strain>
    </source>
</reference>
<sequence>MTGRRDELAYIDATLPMAEVLADAFGDFDCEVSLKRIAQLAVSRVTDKMDHCARMVKAESGSRARPQNYGLPVCRQAAAELDRLSSEVVRDPDTVDAMTRLVDDRSRIDPAGTLTFACLLYLSDRHEGARFWWQFAAGAESPPLPTASTCTTRSTARTTWRSSGTARRSCSTIASAMTFPLPSLSGPYSSVAHPTPCRRRDGCRPCGDVQLGFGPREAR</sequence>
<name>A0A499UAQ0_9ACTN</name>